<name>A0A915HHS7_ROMCU</name>
<proteinExistence type="predicted"/>
<keyword evidence="1" id="KW-0472">Membrane</keyword>
<protein>
    <submittedName>
        <fullName evidence="3">Uncharacterized protein</fullName>
    </submittedName>
</protein>
<feature type="transmembrane region" description="Helical" evidence="1">
    <location>
        <begin position="20"/>
        <end position="40"/>
    </location>
</feature>
<keyword evidence="1" id="KW-0812">Transmembrane</keyword>
<dbReference type="AlphaFoldDB" id="A0A915HHS7"/>
<evidence type="ECO:0000313" key="3">
    <source>
        <dbReference type="WBParaSite" id="nRc.2.0.1.t00989-RA"/>
    </source>
</evidence>
<dbReference type="WBParaSite" id="nRc.2.0.1.t00989-RA">
    <property type="protein sequence ID" value="nRc.2.0.1.t00989-RA"/>
    <property type="gene ID" value="nRc.2.0.1.g00989"/>
</dbReference>
<keyword evidence="2" id="KW-1185">Reference proteome</keyword>
<sequence>TDAPVNIHCLLYAPYKTPPLFWRIILTTPSCSIIIGYFFGPTLRCLLYASHNAPPPALRFF</sequence>
<keyword evidence="1" id="KW-1133">Transmembrane helix</keyword>
<evidence type="ECO:0000313" key="2">
    <source>
        <dbReference type="Proteomes" id="UP000887565"/>
    </source>
</evidence>
<accession>A0A915HHS7</accession>
<evidence type="ECO:0000256" key="1">
    <source>
        <dbReference type="SAM" id="Phobius"/>
    </source>
</evidence>
<organism evidence="2 3">
    <name type="scientific">Romanomermis culicivorax</name>
    <name type="common">Nematode worm</name>
    <dbReference type="NCBI Taxonomy" id="13658"/>
    <lineage>
        <taxon>Eukaryota</taxon>
        <taxon>Metazoa</taxon>
        <taxon>Ecdysozoa</taxon>
        <taxon>Nematoda</taxon>
        <taxon>Enoplea</taxon>
        <taxon>Dorylaimia</taxon>
        <taxon>Mermithida</taxon>
        <taxon>Mermithoidea</taxon>
        <taxon>Mermithidae</taxon>
        <taxon>Romanomermis</taxon>
    </lineage>
</organism>
<dbReference type="Proteomes" id="UP000887565">
    <property type="component" value="Unplaced"/>
</dbReference>
<reference evidence="3" key="1">
    <citation type="submission" date="2022-11" db="UniProtKB">
        <authorList>
            <consortium name="WormBaseParasite"/>
        </authorList>
    </citation>
    <scope>IDENTIFICATION</scope>
</reference>